<gene>
    <name evidence="1" type="ORF">HMPREF1705_04733</name>
</gene>
<dbReference type="STRING" id="592015.HMPREF1705_04733"/>
<protein>
    <submittedName>
        <fullName evidence="1">Uncharacterized protein</fullName>
    </submittedName>
</protein>
<name>A0A0T5X9Z1_9BACT</name>
<dbReference type="Proteomes" id="UP000005273">
    <property type="component" value="Unassembled WGS sequence"/>
</dbReference>
<evidence type="ECO:0000313" key="2">
    <source>
        <dbReference type="Proteomes" id="UP000005273"/>
    </source>
</evidence>
<keyword evidence="2" id="KW-1185">Reference proteome</keyword>
<accession>A0A0T5X9Z1</accession>
<dbReference type="EMBL" id="ACJX03000001">
    <property type="protein sequence ID" value="KRT34734.1"/>
    <property type="molecule type" value="Genomic_DNA"/>
</dbReference>
<organism evidence="1 2">
    <name type="scientific">Acetomicrobium hydrogeniformans ATCC BAA-1850</name>
    <dbReference type="NCBI Taxonomy" id="592015"/>
    <lineage>
        <taxon>Bacteria</taxon>
        <taxon>Thermotogati</taxon>
        <taxon>Synergistota</taxon>
        <taxon>Synergistia</taxon>
        <taxon>Synergistales</taxon>
        <taxon>Acetomicrobiaceae</taxon>
        <taxon>Acetomicrobium</taxon>
    </lineage>
</organism>
<sequence>MFLKDKVYMDILVRISIHLTEDMKIQSNGSRKTSLGASSLRIWMPPSPLSP</sequence>
<evidence type="ECO:0000313" key="1">
    <source>
        <dbReference type="EMBL" id="KRT34734.1"/>
    </source>
</evidence>
<reference evidence="2" key="1">
    <citation type="submission" date="2012-09" db="EMBL/GenBank/DDBJ databases">
        <authorList>
            <person name="Weinstock G."/>
            <person name="Sodergren E."/>
            <person name="Clifton S."/>
            <person name="Fulton L."/>
            <person name="Fulton B."/>
            <person name="Courtney L."/>
            <person name="Fronick C."/>
            <person name="Harrison M."/>
            <person name="Strong C."/>
            <person name="Farmer C."/>
            <person name="Delehaunty K."/>
            <person name="Markovic C."/>
            <person name="Hall O."/>
            <person name="Minx P."/>
            <person name="Tomlinson C."/>
            <person name="Mitreva M."/>
            <person name="Nelson J."/>
            <person name="Hou S."/>
            <person name="Wollam A."/>
            <person name="Pepin K.H."/>
            <person name="Johnson M."/>
            <person name="Bhonagiri V."/>
            <person name="Nash W.E."/>
            <person name="Suruliraj S."/>
            <person name="Warren W."/>
            <person name="Chinwalla A."/>
            <person name="Mardis E.R."/>
            <person name="Wilson R.K."/>
        </authorList>
    </citation>
    <scope>NUCLEOTIDE SEQUENCE [LARGE SCALE GENOMIC DNA]</scope>
    <source>
        <strain evidence="2">OS1</strain>
    </source>
</reference>
<comment type="caution">
    <text evidence="1">The sequence shown here is derived from an EMBL/GenBank/DDBJ whole genome shotgun (WGS) entry which is preliminary data.</text>
</comment>
<proteinExistence type="predicted"/>
<dbReference type="AlphaFoldDB" id="A0A0T5X9Z1"/>